<organism evidence="2 3">
    <name type="scientific">SAR86 cluster bacterium SAR86B</name>
    <dbReference type="NCBI Taxonomy" id="1123867"/>
    <lineage>
        <taxon>Bacteria</taxon>
        <taxon>Pseudomonadati</taxon>
        <taxon>Pseudomonadota</taxon>
        <taxon>Gammaproteobacteria</taxon>
        <taxon>SAR86 cluster</taxon>
    </lineage>
</organism>
<protein>
    <recommendedName>
        <fullName evidence="4">DUF2970 domain-containing protein</fullName>
    </recommendedName>
</protein>
<dbReference type="AlphaFoldDB" id="J5KIX3"/>
<dbReference type="Proteomes" id="UP000010116">
    <property type="component" value="Unassembled WGS sequence"/>
</dbReference>
<evidence type="ECO:0000313" key="3">
    <source>
        <dbReference type="Proteomes" id="UP000010116"/>
    </source>
</evidence>
<evidence type="ECO:0000313" key="2">
    <source>
        <dbReference type="EMBL" id="EJP72676.1"/>
    </source>
</evidence>
<sequence length="58" mass="6902">MFLKRLLYSILGLRRNKDLASDLNKINLKKIILFFIILNIFFIGITIVIIKTILFIYE</sequence>
<dbReference type="EMBL" id="JH611190">
    <property type="protein sequence ID" value="EJP72676.1"/>
    <property type="molecule type" value="Genomic_DNA"/>
</dbReference>
<keyword evidence="1" id="KW-0812">Transmembrane</keyword>
<dbReference type="HOGENOM" id="CLU_211072_0_0_6"/>
<evidence type="ECO:0008006" key="4">
    <source>
        <dbReference type="Google" id="ProtNLM"/>
    </source>
</evidence>
<name>J5KIX3_9GAMM</name>
<feature type="transmembrane region" description="Helical" evidence="1">
    <location>
        <begin position="31"/>
        <end position="57"/>
    </location>
</feature>
<proteinExistence type="predicted"/>
<evidence type="ECO:0000256" key="1">
    <source>
        <dbReference type="SAM" id="Phobius"/>
    </source>
</evidence>
<keyword evidence="1" id="KW-1133">Transmembrane helix</keyword>
<dbReference type="Pfam" id="PF11174">
    <property type="entry name" value="DUF2970"/>
    <property type="match status" value="1"/>
</dbReference>
<keyword evidence="1" id="KW-0472">Membrane</keyword>
<gene>
    <name evidence="2" type="ORF">NT02SARS_1057</name>
</gene>
<accession>J5KIX3</accession>
<dbReference type="InterPro" id="IPR021344">
    <property type="entry name" value="DUF2970"/>
</dbReference>
<reference evidence="2 3" key="1">
    <citation type="journal article" date="2012" name="ISME J.">
        <title>Genomic insights to SAR86, an abundant and uncultivated marine bacterial lineage.</title>
        <authorList>
            <person name="Dupont C.L."/>
            <person name="Rusch D.B."/>
            <person name="Yooseph S."/>
            <person name="Lombardo M.J."/>
            <person name="Richter R.A."/>
            <person name="Valas R."/>
            <person name="Novotny M."/>
            <person name="Yee-Greenbaum J."/>
            <person name="Selengut J.D."/>
            <person name="Haft D.H."/>
            <person name="Halpern A.L."/>
            <person name="Lasken R.S."/>
            <person name="Nealson K."/>
            <person name="Friedman R."/>
            <person name="Venter J.C."/>
        </authorList>
    </citation>
    <scope>NUCLEOTIDE SEQUENCE [LARGE SCALE GENOMIC DNA]</scope>
</reference>